<protein>
    <recommendedName>
        <fullName evidence="3">Tick transposon</fullName>
    </recommendedName>
</protein>
<evidence type="ECO:0000313" key="2">
    <source>
        <dbReference type="Proteomes" id="UP000821837"/>
    </source>
</evidence>
<gene>
    <name evidence="1" type="ORF">HPB52_003477</name>
</gene>
<evidence type="ECO:0000313" key="1">
    <source>
        <dbReference type="EMBL" id="KAH7971854.1"/>
    </source>
</evidence>
<dbReference type="AlphaFoldDB" id="A0A9D4Q9Q1"/>
<dbReference type="Proteomes" id="UP000821837">
    <property type="component" value="Chromosome 11"/>
</dbReference>
<proteinExistence type="predicted"/>
<comment type="caution">
    <text evidence="1">The sequence shown here is derived from an EMBL/GenBank/DDBJ whole genome shotgun (WGS) entry which is preliminary data.</text>
</comment>
<reference evidence="1" key="1">
    <citation type="journal article" date="2020" name="Cell">
        <title>Large-Scale Comparative Analyses of Tick Genomes Elucidate Their Genetic Diversity and Vector Capacities.</title>
        <authorList>
            <consortium name="Tick Genome and Microbiome Consortium (TIGMIC)"/>
            <person name="Jia N."/>
            <person name="Wang J."/>
            <person name="Shi W."/>
            <person name="Du L."/>
            <person name="Sun Y."/>
            <person name="Zhan W."/>
            <person name="Jiang J.F."/>
            <person name="Wang Q."/>
            <person name="Zhang B."/>
            <person name="Ji P."/>
            <person name="Bell-Sakyi L."/>
            <person name="Cui X.M."/>
            <person name="Yuan T.T."/>
            <person name="Jiang B.G."/>
            <person name="Yang W.F."/>
            <person name="Lam T.T."/>
            <person name="Chang Q.C."/>
            <person name="Ding S.J."/>
            <person name="Wang X.J."/>
            <person name="Zhu J.G."/>
            <person name="Ruan X.D."/>
            <person name="Zhao L."/>
            <person name="Wei J.T."/>
            <person name="Ye R.Z."/>
            <person name="Que T.C."/>
            <person name="Du C.H."/>
            <person name="Zhou Y.H."/>
            <person name="Cheng J.X."/>
            <person name="Dai P.F."/>
            <person name="Guo W.B."/>
            <person name="Han X.H."/>
            <person name="Huang E.J."/>
            <person name="Li L.F."/>
            <person name="Wei W."/>
            <person name="Gao Y.C."/>
            <person name="Liu J.Z."/>
            <person name="Shao H.Z."/>
            <person name="Wang X."/>
            <person name="Wang C.C."/>
            <person name="Yang T.C."/>
            <person name="Huo Q.B."/>
            <person name="Li W."/>
            <person name="Chen H.Y."/>
            <person name="Chen S.E."/>
            <person name="Zhou L.G."/>
            <person name="Ni X.B."/>
            <person name="Tian J.H."/>
            <person name="Sheng Y."/>
            <person name="Liu T."/>
            <person name="Pan Y.S."/>
            <person name="Xia L.Y."/>
            <person name="Li J."/>
            <person name="Zhao F."/>
            <person name="Cao W.C."/>
        </authorList>
    </citation>
    <scope>NUCLEOTIDE SEQUENCE</scope>
    <source>
        <strain evidence="1">Rsan-2018</strain>
    </source>
</reference>
<reference evidence="1" key="2">
    <citation type="submission" date="2021-09" db="EMBL/GenBank/DDBJ databases">
        <authorList>
            <person name="Jia N."/>
            <person name="Wang J."/>
            <person name="Shi W."/>
            <person name="Du L."/>
            <person name="Sun Y."/>
            <person name="Zhan W."/>
            <person name="Jiang J."/>
            <person name="Wang Q."/>
            <person name="Zhang B."/>
            <person name="Ji P."/>
            <person name="Sakyi L.B."/>
            <person name="Cui X."/>
            <person name="Yuan T."/>
            <person name="Jiang B."/>
            <person name="Yang W."/>
            <person name="Lam T.T.-Y."/>
            <person name="Chang Q."/>
            <person name="Ding S."/>
            <person name="Wang X."/>
            <person name="Zhu J."/>
            <person name="Ruan X."/>
            <person name="Zhao L."/>
            <person name="Wei J."/>
            <person name="Que T."/>
            <person name="Du C."/>
            <person name="Cheng J."/>
            <person name="Dai P."/>
            <person name="Han X."/>
            <person name="Huang E."/>
            <person name="Gao Y."/>
            <person name="Liu J."/>
            <person name="Shao H."/>
            <person name="Ye R."/>
            <person name="Li L."/>
            <person name="Wei W."/>
            <person name="Wang X."/>
            <person name="Wang C."/>
            <person name="Huo Q."/>
            <person name="Li W."/>
            <person name="Guo W."/>
            <person name="Chen H."/>
            <person name="Chen S."/>
            <person name="Zhou L."/>
            <person name="Zhou L."/>
            <person name="Ni X."/>
            <person name="Tian J."/>
            <person name="Zhou Y."/>
            <person name="Sheng Y."/>
            <person name="Liu T."/>
            <person name="Pan Y."/>
            <person name="Xia L."/>
            <person name="Li J."/>
            <person name="Zhao F."/>
            <person name="Cao W."/>
        </authorList>
    </citation>
    <scope>NUCLEOTIDE SEQUENCE</scope>
    <source>
        <strain evidence="1">Rsan-2018</strain>
        <tissue evidence="1">Larvae</tissue>
    </source>
</reference>
<name>A0A9D4Q9Q1_RHISA</name>
<keyword evidence="2" id="KW-1185">Reference proteome</keyword>
<organism evidence="1 2">
    <name type="scientific">Rhipicephalus sanguineus</name>
    <name type="common">Brown dog tick</name>
    <name type="synonym">Ixodes sanguineus</name>
    <dbReference type="NCBI Taxonomy" id="34632"/>
    <lineage>
        <taxon>Eukaryota</taxon>
        <taxon>Metazoa</taxon>
        <taxon>Ecdysozoa</taxon>
        <taxon>Arthropoda</taxon>
        <taxon>Chelicerata</taxon>
        <taxon>Arachnida</taxon>
        <taxon>Acari</taxon>
        <taxon>Parasitiformes</taxon>
        <taxon>Ixodida</taxon>
        <taxon>Ixodoidea</taxon>
        <taxon>Ixodidae</taxon>
        <taxon>Rhipicephalinae</taxon>
        <taxon>Rhipicephalus</taxon>
        <taxon>Rhipicephalus</taxon>
    </lineage>
</organism>
<evidence type="ECO:0008006" key="3">
    <source>
        <dbReference type="Google" id="ProtNLM"/>
    </source>
</evidence>
<sequence>MVIPVKAKVLVENTCVRKVFGVDPDIHIDDITANIPSSIRSISCVRRGNTLRATFEGTTAPEELFLFKQRRPVRTCLPRPLQCTRCGVYGHATATCSSDRRCLRCGRGHSEGPCTTENPRCLNCECSHPANEPRCSSWQLQR</sequence>
<dbReference type="EMBL" id="JABSTV010001247">
    <property type="protein sequence ID" value="KAH7971854.1"/>
    <property type="molecule type" value="Genomic_DNA"/>
</dbReference>
<accession>A0A9D4Q9Q1</accession>